<name>A0A0M3KGE7_ANISI</name>
<dbReference type="GO" id="GO:0005319">
    <property type="term" value="F:lipid transporter activity"/>
    <property type="evidence" value="ECO:0007669"/>
    <property type="project" value="TreeGrafter"/>
</dbReference>
<dbReference type="SUPFAM" id="SSF52540">
    <property type="entry name" value="P-loop containing nucleoside triphosphate hydrolases"/>
    <property type="match status" value="1"/>
</dbReference>
<feature type="domain" description="ABC transporter" evidence="1">
    <location>
        <begin position="20"/>
        <end position="114"/>
    </location>
</feature>
<organism evidence="4">
    <name type="scientific">Anisakis simplex</name>
    <name type="common">Herring worm</name>
    <dbReference type="NCBI Taxonomy" id="6269"/>
    <lineage>
        <taxon>Eukaryota</taxon>
        <taxon>Metazoa</taxon>
        <taxon>Ecdysozoa</taxon>
        <taxon>Nematoda</taxon>
        <taxon>Chromadorea</taxon>
        <taxon>Rhabditida</taxon>
        <taxon>Spirurina</taxon>
        <taxon>Ascaridomorpha</taxon>
        <taxon>Ascaridoidea</taxon>
        <taxon>Anisakidae</taxon>
        <taxon>Anisakis</taxon>
        <taxon>Anisakis simplex complex</taxon>
    </lineage>
</organism>
<proteinExistence type="predicted"/>
<sequence length="145" mass="16289">MLFKETIREGKDKQKKKAVNKLNLEVYRGQVTALLGHNGAGKSTTFSMLTVTKPTSGTAYINDYDICKALPKIRSYLGICPQYNILFGTLTVLEHLEFFCKVQSVYSLSKRCRITKFQLLRADLMLLSCAATTVKDPFNGVEVLQ</sequence>
<dbReference type="GO" id="GO:0005524">
    <property type="term" value="F:ATP binding"/>
    <property type="evidence" value="ECO:0007669"/>
    <property type="project" value="InterPro"/>
</dbReference>
<dbReference type="OrthoDB" id="5876135at2759"/>
<evidence type="ECO:0000313" key="4">
    <source>
        <dbReference type="WBParaSite" id="ASIM_0002006001-mRNA-1"/>
    </source>
</evidence>
<dbReference type="InterPro" id="IPR003439">
    <property type="entry name" value="ABC_transporter-like_ATP-bd"/>
</dbReference>
<dbReference type="WBParaSite" id="ASIM_0002006001-mRNA-1">
    <property type="protein sequence ID" value="ASIM_0002006001-mRNA-1"/>
    <property type="gene ID" value="ASIM_0002006001"/>
</dbReference>
<dbReference type="GO" id="GO:0140359">
    <property type="term" value="F:ABC-type transporter activity"/>
    <property type="evidence" value="ECO:0007669"/>
    <property type="project" value="InterPro"/>
</dbReference>
<protein>
    <submittedName>
        <fullName evidence="4">ABC transporter domain-containing protein</fullName>
    </submittedName>
</protein>
<dbReference type="AlphaFoldDB" id="A0A0M3KGE7"/>
<evidence type="ECO:0000313" key="2">
    <source>
        <dbReference type="EMBL" id="VDK69662.1"/>
    </source>
</evidence>
<dbReference type="Proteomes" id="UP000267096">
    <property type="component" value="Unassembled WGS sequence"/>
</dbReference>
<keyword evidence="3" id="KW-1185">Reference proteome</keyword>
<dbReference type="GO" id="GO:0016887">
    <property type="term" value="F:ATP hydrolysis activity"/>
    <property type="evidence" value="ECO:0007669"/>
    <property type="project" value="InterPro"/>
</dbReference>
<dbReference type="EMBL" id="UYRR01037241">
    <property type="protein sequence ID" value="VDK69662.1"/>
    <property type="molecule type" value="Genomic_DNA"/>
</dbReference>
<evidence type="ECO:0000259" key="1">
    <source>
        <dbReference type="Pfam" id="PF00005"/>
    </source>
</evidence>
<gene>
    <name evidence="2" type="ORF">ASIM_LOCUS19444</name>
</gene>
<dbReference type="PANTHER" id="PTHR19229">
    <property type="entry name" value="ATP-BINDING CASSETTE TRANSPORTER SUBFAMILY A ABCA"/>
    <property type="match status" value="1"/>
</dbReference>
<dbReference type="InterPro" id="IPR027417">
    <property type="entry name" value="P-loop_NTPase"/>
</dbReference>
<reference evidence="4" key="1">
    <citation type="submission" date="2017-02" db="UniProtKB">
        <authorList>
            <consortium name="WormBaseParasite"/>
        </authorList>
    </citation>
    <scope>IDENTIFICATION</scope>
</reference>
<reference evidence="2 3" key="2">
    <citation type="submission" date="2018-11" db="EMBL/GenBank/DDBJ databases">
        <authorList>
            <consortium name="Pathogen Informatics"/>
        </authorList>
    </citation>
    <scope>NUCLEOTIDE SEQUENCE [LARGE SCALE GENOMIC DNA]</scope>
</reference>
<evidence type="ECO:0000313" key="3">
    <source>
        <dbReference type="Proteomes" id="UP000267096"/>
    </source>
</evidence>
<dbReference type="Pfam" id="PF00005">
    <property type="entry name" value="ABC_tran"/>
    <property type="match status" value="1"/>
</dbReference>
<dbReference type="GO" id="GO:0016020">
    <property type="term" value="C:membrane"/>
    <property type="evidence" value="ECO:0007669"/>
    <property type="project" value="InterPro"/>
</dbReference>
<dbReference type="InterPro" id="IPR026082">
    <property type="entry name" value="ABCA"/>
</dbReference>
<accession>A0A0M3KGE7</accession>
<dbReference type="Gene3D" id="3.40.50.300">
    <property type="entry name" value="P-loop containing nucleotide triphosphate hydrolases"/>
    <property type="match status" value="1"/>
</dbReference>